<evidence type="ECO:0000313" key="2">
    <source>
        <dbReference type="Proteomes" id="UP001054945"/>
    </source>
</evidence>
<evidence type="ECO:0000313" key="1">
    <source>
        <dbReference type="EMBL" id="GIX69798.1"/>
    </source>
</evidence>
<gene>
    <name evidence="1" type="ORF">CEXT_710471</name>
</gene>
<reference evidence="1 2" key="1">
    <citation type="submission" date="2021-06" db="EMBL/GenBank/DDBJ databases">
        <title>Caerostris extrusa draft genome.</title>
        <authorList>
            <person name="Kono N."/>
            <person name="Arakawa K."/>
        </authorList>
    </citation>
    <scope>NUCLEOTIDE SEQUENCE [LARGE SCALE GENOMIC DNA]</scope>
</reference>
<keyword evidence="2" id="KW-1185">Reference proteome</keyword>
<protein>
    <submittedName>
        <fullName evidence="1">Uncharacterized protein</fullName>
    </submittedName>
</protein>
<comment type="caution">
    <text evidence="1">The sequence shown here is derived from an EMBL/GenBank/DDBJ whole genome shotgun (WGS) entry which is preliminary data.</text>
</comment>
<name>A0AAV4MD22_CAEEX</name>
<dbReference type="Proteomes" id="UP001054945">
    <property type="component" value="Unassembled WGS sequence"/>
</dbReference>
<organism evidence="1 2">
    <name type="scientific">Caerostris extrusa</name>
    <name type="common">Bark spider</name>
    <name type="synonym">Caerostris bankana</name>
    <dbReference type="NCBI Taxonomy" id="172846"/>
    <lineage>
        <taxon>Eukaryota</taxon>
        <taxon>Metazoa</taxon>
        <taxon>Ecdysozoa</taxon>
        <taxon>Arthropoda</taxon>
        <taxon>Chelicerata</taxon>
        <taxon>Arachnida</taxon>
        <taxon>Araneae</taxon>
        <taxon>Araneomorphae</taxon>
        <taxon>Entelegynae</taxon>
        <taxon>Araneoidea</taxon>
        <taxon>Araneidae</taxon>
        <taxon>Caerostris</taxon>
    </lineage>
</organism>
<proteinExistence type="predicted"/>
<sequence length="82" mass="9427">MATSSPLGSVLCHLSDVFFWPNISLPDMSNRIAAGILVKRRRPVSKVFLKKIQRTALLARKRRFSVLEYKFSGFVLSTFRRI</sequence>
<accession>A0AAV4MD22</accession>
<dbReference type="AlphaFoldDB" id="A0AAV4MD22"/>
<dbReference type="EMBL" id="BPLR01019618">
    <property type="protein sequence ID" value="GIX69798.1"/>
    <property type="molecule type" value="Genomic_DNA"/>
</dbReference>